<organism evidence="1">
    <name type="scientific">Arundo donax</name>
    <name type="common">Giant reed</name>
    <name type="synonym">Donax arundinaceus</name>
    <dbReference type="NCBI Taxonomy" id="35708"/>
    <lineage>
        <taxon>Eukaryota</taxon>
        <taxon>Viridiplantae</taxon>
        <taxon>Streptophyta</taxon>
        <taxon>Embryophyta</taxon>
        <taxon>Tracheophyta</taxon>
        <taxon>Spermatophyta</taxon>
        <taxon>Magnoliopsida</taxon>
        <taxon>Liliopsida</taxon>
        <taxon>Poales</taxon>
        <taxon>Poaceae</taxon>
        <taxon>PACMAD clade</taxon>
        <taxon>Arundinoideae</taxon>
        <taxon>Arundineae</taxon>
        <taxon>Arundo</taxon>
    </lineage>
</organism>
<dbReference type="AlphaFoldDB" id="A0A0A9E4G4"/>
<proteinExistence type="predicted"/>
<evidence type="ECO:0000313" key="1">
    <source>
        <dbReference type="EMBL" id="JAD94966.1"/>
    </source>
</evidence>
<reference evidence="1" key="1">
    <citation type="submission" date="2014-09" db="EMBL/GenBank/DDBJ databases">
        <authorList>
            <person name="Magalhaes I.L.F."/>
            <person name="Oliveira U."/>
            <person name="Santos F.R."/>
            <person name="Vidigal T.H.D.A."/>
            <person name="Brescovit A.D."/>
            <person name="Santos A.J."/>
        </authorList>
    </citation>
    <scope>NUCLEOTIDE SEQUENCE</scope>
    <source>
        <tissue evidence="1">Shoot tissue taken approximately 20 cm above the soil surface</tissue>
    </source>
</reference>
<protein>
    <submittedName>
        <fullName evidence="1">Uncharacterized protein</fullName>
    </submittedName>
</protein>
<reference evidence="1" key="2">
    <citation type="journal article" date="2015" name="Data Brief">
        <title>Shoot transcriptome of the giant reed, Arundo donax.</title>
        <authorList>
            <person name="Barrero R.A."/>
            <person name="Guerrero F.D."/>
            <person name="Moolhuijzen P."/>
            <person name="Goolsby J.A."/>
            <person name="Tidwell J."/>
            <person name="Bellgard S.E."/>
            <person name="Bellgard M.I."/>
        </authorList>
    </citation>
    <scope>NUCLEOTIDE SEQUENCE</scope>
    <source>
        <tissue evidence="1">Shoot tissue taken approximately 20 cm above the soil surface</tissue>
    </source>
</reference>
<sequence>MLSRGRCRLAATAVSTLLSQLMYKMCRDGRALCEYTVFSTSFHFTNKLQATVYSSAGGSTHRPWSLMS</sequence>
<name>A0A0A9E4G4_ARUDO</name>
<accession>A0A0A9E4G4</accession>
<dbReference type="EMBL" id="GBRH01202929">
    <property type="protein sequence ID" value="JAD94966.1"/>
    <property type="molecule type" value="Transcribed_RNA"/>
</dbReference>